<sequence>MPNWQDRWRHLVQGVVRVHTARGEEQLVASLSHTLEPRVLAFVNAHAMNSAAQSRDFYEALMSADVVLRDGSGMAILMRLLNQPPGLNLNGTDLIPKLLRAHAGRGIALFGTEQPWLAQAREVVRKELCPGSHVLAAHGFHDASLYLRMAASHRPALIVLGMGMPRQEQVARMLRDALGCPCLIVCGGAIIDFLGGKAQRAPRWVRGLGMEWAWRLALEPRRLFRRYVIGNPVFLARALSLAAQGRAGCGQGART</sequence>
<evidence type="ECO:0000313" key="4">
    <source>
        <dbReference type="Proteomes" id="UP000715965"/>
    </source>
</evidence>
<dbReference type="PANTHER" id="PTHR34136">
    <property type="match status" value="1"/>
</dbReference>
<comment type="caution">
    <text evidence="3">The sequence shown here is derived from an EMBL/GenBank/DDBJ whole genome shotgun (WGS) entry which is preliminary data.</text>
</comment>
<dbReference type="PANTHER" id="PTHR34136:SF1">
    <property type="entry name" value="UDP-N-ACETYL-D-MANNOSAMINURONIC ACID TRANSFERASE"/>
    <property type="match status" value="1"/>
</dbReference>
<evidence type="ECO:0000256" key="1">
    <source>
        <dbReference type="ARBA" id="ARBA00022676"/>
    </source>
</evidence>
<organism evidence="3 4">
    <name type="scientific">Ramlibacter aquaticus</name>
    <dbReference type="NCBI Taxonomy" id="2780094"/>
    <lineage>
        <taxon>Bacteria</taxon>
        <taxon>Pseudomonadati</taxon>
        <taxon>Pseudomonadota</taxon>
        <taxon>Betaproteobacteria</taxon>
        <taxon>Burkholderiales</taxon>
        <taxon>Comamonadaceae</taxon>
        <taxon>Ramlibacter</taxon>
    </lineage>
</organism>
<keyword evidence="1" id="KW-0328">Glycosyltransferase</keyword>
<evidence type="ECO:0000256" key="2">
    <source>
        <dbReference type="ARBA" id="ARBA00022679"/>
    </source>
</evidence>
<reference evidence="3 4" key="1">
    <citation type="submission" date="2020-10" db="EMBL/GenBank/DDBJ databases">
        <title>Draft genome of Ramlibacter aquaticus LMG 30558.</title>
        <authorList>
            <person name="Props R."/>
        </authorList>
    </citation>
    <scope>NUCLEOTIDE SEQUENCE [LARGE SCALE GENOMIC DNA]</scope>
    <source>
        <strain evidence="3 4">LMG 30558</strain>
    </source>
</reference>
<dbReference type="EMBL" id="JADDOJ010000060">
    <property type="protein sequence ID" value="MBE7941704.1"/>
    <property type="molecule type" value="Genomic_DNA"/>
</dbReference>
<keyword evidence="4" id="KW-1185">Reference proteome</keyword>
<protein>
    <submittedName>
        <fullName evidence="3">WecB/TagA/CpsF family glycosyltransferase</fullName>
    </submittedName>
</protein>
<name>A0ABR9SIG3_9BURK</name>
<accession>A0ABR9SIG3</accession>
<dbReference type="RefSeq" id="WP_193781268.1">
    <property type="nucleotide sequence ID" value="NZ_JADDOJ010000060.1"/>
</dbReference>
<proteinExistence type="predicted"/>
<evidence type="ECO:0000313" key="3">
    <source>
        <dbReference type="EMBL" id="MBE7941704.1"/>
    </source>
</evidence>
<keyword evidence="2" id="KW-0808">Transferase</keyword>
<dbReference type="Pfam" id="PF03808">
    <property type="entry name" value="Glyco_tran_WecG"/>
    <property type="match status" value="1"/>
</dbReference>
<dbReference type="Proteomes" id="UP000715965">
    <property type="component" value="Unassembled WGS sequence"/>
</dbReference>
<gene>
    <name evidence="3" type="ORF">IM725_14075</name>
</gene>
<dbReference type="CDD" id="cd06533">
    <property type="entry name" value="Glyco_transf_WecG_TagA"/>
    <property type="match status" value="1"/>
</dbReference>
<dbReference type="NCBIfam" id="TIGR00696">
    <property type="entry name" value="wecG_tagA_cpsF"/>
    <property type="match status" value="1"/>
</dbReference>
<dbReference type="InterPro" id="IPR004629">
    <property type="entry name" value="WecG_TagA_CpsF"/>
</dbReference>